<name>A0A0H5PXQ0_9ZZZZ</name>
<reference evidence="1" key="2">
    <citation type="submission" date="2015-07" db="EMBL/GenBank/DDBJ databases">
        <title>Plasmids, circular viruses and viroids from rat gut.</title>
        <authorList>
            <person name="Jorgensen T.J."/>
            <person name="Hansen M.A."/>
            <person name="Xu Z."/>
            <person name="Tabak M.A."/>
            <person name="Sorensen S.J."/>
            <person name="Hansen L.H."/>
        </authorList>
    </citation>
    <scope>NUCLEOTIDE SEQUENCE</scope>
    <source>
        <plasmid evidence="1">pRGRH0270</plasmid>
    </source>
</reference>
<dbReference type="SUPFAM" id="SSF46785">
    <property type="entry name" value="Winged helix' DNA-binding domain"/>
    <property type="match status" value="1"/>
</dbReference>
<protein>
    <recommendedName>
        <fullName evidence="2">HTH crp-type domain-containing protein</fullName>
    </recommendedName>
</protein>
<dbReference type="AlphaFoldDB" id="A0A0H5PXQ0"/>
<geneLocation type="plasmid" evidence="1">
    <name>pRGRH0270</name>
</geneLocation>
<organism evidence="1">
    <name type="scientific">uncultured prokaryote</name>
    <dbReference type="NCBI Taxonomy" id="198431"/>
    <lineage>
        <taxon>unclassified sequences</taxon>
        <taxon>environmental samples</taxon>
    </lineage>
</organism>
<dbReference type="InterPro" id="IPR036388">
    <property type="entry name" value="WH-like_DNA-bd_sf"/>
</dbReference>
<proteinExistence type="predicted"/>
<reference evidence="1" key="1">
    <citation type="submission" date="2015-06" db="EMBL/GenBank/DDBJ databases">
        <authorList>
            <person name="Joergensen T."/>
        </authorList>
    </citation>
    <scope>NUCLEOTIDE SEQUENCE</scope>
    <source>
        <plasmid evidence="1">pRGRH0270</plasmid>
    </source>
</reference>
<dbReference type="Gene3D" id="1.10.10.10">
    <property type="entry name" value="Winged helix-like DNA-binding domain superfamily/Winged helix DNA-binding domain"/>
    <property type="match status" value="1"/>
</dbReference>
<dbReference type="EMBL" id="LN852942">
    <property type="protein sequence ID" value="CRY94521.1"/>
    <property type="molecule type" value="Genomic_DNA"/>
</dbReference>
<evidence type="ECO:0000313" key="1">
    <source>
        <dbReference type="EMBL" id="CRY94521.1"/>
    </source>
</evidence>
<sequence length="182" mass="19894">MKQLGLSLVGAIKNFEQARRTRQQADAETLERLAKRAGMTPQDAARLAMNLAPLPKPETEPFIMLQPAQNAAVVRWIAKHSKRPMNASQLWAELFTAAHPSTGDILLTRAELATRLGLEPRTISELMTELAGINAITRRKEGRRVIYAMNPNVATHIAGPEARKAARDAAGPLLTLMEGGKT</sequence>
<evidence type="ECO:0008006" key="2">
    <source>
        <dbReference type="Google" id="ProtNLM"/>
    </source>
</evidence>
<accession>A0A0H5PXQ0</accession>
<dbReference type="InterPro" id="IPR036390">
    <property type="entry name" value="WH_DNA-bd_sf"/>
</dbReference>
<keyword evidence="1" id="KW-0614">Plasmid</keyword>